<protein>
    <submittedName>
        <fullName evidence="2">Uncharacterized protein</fullName>
    </submittedName>
</protein>
<dbReference type="Proteomes" id="UP001066276">
    <property type="component" value="Chromosome 5"/>
</dbReference>
<keyword evidence="3" id="KW-1185">Reference proteome</keyword>
<dbReference type="AlphaFoldDB" id="A0AAV7RBK7"/>
<organism evidence="2 3">
    <name type="scientific">Pleurodeles waltl</name>
    <name type="common">Iberian ribbed newt</name>
    <dbReference type="NCBI Taxonomy" id="8319"/>
    <lineage>
        <taxon>Eukaryota</taxon>
        <taxon>Metazoa</taxon>
        <taxon>Chordata</taxon>
        <taxon>Craniata</taxon>
        <taxon>Vertebrata</taxon>
        <taxon>Euteleostomi</taxon>
        <taxon>Amphibia</taxon>
        <taxon>Batrachia</taxon>
        <taxon>Caudata</taxon>
        <taxon>Salamandroidea</taxon>
        <taxon>Salamandridae</taxon>
        <taxon>Pleurodelinae</taxon>
        <taxon>Pleurodeles</taxon>
    </lineage>
</organism>
<feature type="region of interest" description="Disordered" evidence="1">
    <location>
        <begin position="1"/>
        <end position="92"/>
    </location>
</feature>
<accession>A0AAV7RBK7</accession>
<dbReference type="EMBL" id="JANPWB010000009">
    <property type="protein sequence ID" value="KAJ1148173.1"/>
    <property type="molecule type" value="Genomic_DNA"/>
</dbReference>
<gene>
    <name evidence="2" type="ORF">NDU88_001011</name>
</gene>
<name>A0AAV7RBK7_PLEWA</name>
<evidence type="ECO:0000313" key="2">
    <source>
        <dbReference type="EMBL" id="KAJ1148173.1"/>
    </source>
</evidence>
<evidence type="ECO:0000313" key="3">
    <source>
        <dbReference type="Proteomes" id="UP001066276"/>
    </source>
</evidence>
<proteinExistence type="predicted"/>
<comment type="caution">
    <text evidence="2">The sequence shown here is derived from an EMBL/GenBank/DDBJ whole genome shotgun (WGS) entry which is preliminary data.</text>
</comment>
<evidence type="ECO:0000256" key="1">
    <source>
        <dbReference type="SAM" id="MobiDB-lite"/>
    </source>
</evidence>
<reference evidence="2" key="1">
    <citation type="journal article" date="2022" name="bioRxiv">
        <title>Sequencing and chromosome-scale assembly of the giantPleurodeles waltlgenome.</title>
        <authorList>
            <person name="Brown T."/>
            <person name="Elewa A."/>
            <person name="Iarovenko S."/>
            <person name="Subramanian E."/>
            <person name="Araus A.J."/>
            <person name="Petzold A."/>
            <person name="Susuki M."/>
            <person name="Suzuki K.-i.T."/>
            <person name="Hayashi T."/>
            <person name="Toyoda A."/>
            <person name="Oliveira C."/>
            <person name="Osipova E."/>
            <person name="Leigh N.D."/>
            <person name="Simon A."/>
            <person name="Yun M.H."/>
        </authorList>
    </citation>
    <scope>NUCLEOTIDE SEQUENCE</scope>
    <source>
        <strain evidence="2">20211129_DDA</strain>
        <tissue evidence="2">Liver</tissue>
    </source>
</reference>
<sequence length="153" mass="16288">MRERPSLDTDIWQGKSEGAGATEEPGNKWRPARPRQPQGEALPHRYLGGRASECAHEEGSSAPSPAGTKRVGIEPNVSRPSADAPGSRGAHEASAVLGVNEASAALQFLDLRKNVTHKLQTVRPSLVGPWGARGQVCCAPTPPPQRLYVRQGT</sequence>